<dbReference type="InterPro" id="IPR038709">
    <property type="entry name" value="RpoN_core-bd_sf"/>
</dbReference>
<dbReference type="PANTHER" id="PTHR32248">
    <property type="entry name" value="RNA POLYMERASE SIGMA-54 FACTOR"/>
    <property type="match status" value="1"/>
</dbReference>
<dbReference type="Pfam" id="PF00309">
    <property type="entry name" value="Sigma54_AID"/>
    <property type="match status" value="1"/>
</dbReference>
<evidence type="ECO:0000256" key="9">
    <source>
        <dbReference type="PIRNR" id="PIRNR000774"/>
    </source>
</evidence>
<dbReference type="InterPro" id="IPR000394">
    <property type="entry name" value="RNA_pol_sigma_54"/>
</dbReference>
<keyword evidence="13" id="KW-1185">Reference proteome</keyword>
<dbReference type="Pfam" id="PF04963">
    <property type="entry name" value="Sigma54_CBD"/>
    <property type="match status" value="1"/>
</dbReference>
<dbReference type="PRINTS" id="PR00045">
    <property type="entry name" value="SIGMA54FCT"/>
</dbReference>
<dbReference type="Pfam" id="PF04552">
    <property type="entry name" value="Sigma54_DBD"/>
    <property type="match status" value="1"/>
</dbReference>
<protein>
    <recommendedName>
        <fullName evidence="9">RNA polymerase sigma-54 factor</fullName>
    </recommendedName>
</protein>
<keyword evidence="7 9" id="KW-0238">DNA-binding</keyword>
<gene>
    <name evidence="12" type="ORF">JI744_12350</name>
</gene>
<dbReference type="PROSITE" id="PS50044">
    <property type="entry name" value="SIGMA54_3"/>
    <property type="match status" value="1"/>
</dbReference>
<evidence type="ECO:0000313" key="12">
    <source>
        <dbReference type="EMBL" id="MBL4928899.1"/>
    </source>
</evidence>
<comment type="function">
    <text evidence="9">Sigma factors are initiation factors that promote the attachment of RNA polymerase to specific initiation sites and are then released.</text>
</comment>
<dbReference type="PANTHER" id="PTHR32248:SF4">
    <property type="entry name" value="RNA POLYMERASE SIGMA-54 FACTOR"/>
    <property type="match status" value="1"/>
</dbReference>
<evidence type="ECO:0000256" key="7">
    <source>
        <dbReference type="ARBA" id="ARBA00023125"/>
    </source>
</evidence>
<keyword evidence="6 9" id="KW-0731">Sigma factor</keyword>
<dbReference type="Gene3D" id="1.10.10.1330">
    <property type="entry name" value="RNA polymerase sigma-54 factor, core-binding domain"/>
    <property type="match status" value="1"/>
</dbReference>
<dbReference type="InterPro" id="IPR007046">
    <property type="entry name" value="RNA_pol_sigma_54_core-bd"/>
</dbReference>
<dbReference type="PROSITE" id="PS00717">
    <property type="entry name" value="SIGMA54_1"/>
    <property type="match status" value="1"/>
</dbReference>
<organism evidence="12 13">
    <name type="scientific">Fuscibacter oryzae</name>
    <dbReference type="NCBI Taxonomy" id="2803939"/>
    <lineage>
        <taxon>Bacteria</taxon>
        <taxon>Pseudomonadati</taxon>
        <taxon>Pseudomonadota</taxon>
        <taxon>Alphaproteobacteria</taxon>
        <taxon>Rhodobacterales</taxon>
        <taxon>Paracoccaceae</taxon>
        <taxon>Fuscibacter</taxon>
    </lineage>
</organism>
<dbReference type="Proteomes" id="UP000619033">
    <property type="component" value="Unassembled WGS sequence"/>
</dbReference>
<dbReference type="InterPro" id="IPR007634">
    <property type="entry name" value="RNA_pol_sigma_54_DNA-bd"/>
</dbReference>
<evidence type="ECO:0000256" key="4">
    <source>
        <dbReference type="ARBA" id="ARBA00022695"/>
    </source>
</evidence>
<dbReference type="GO" id="GO:0003677">
    <property type="term" value="F:DNA binding"/>
    <property type="evidence" value="ECO:0007669"/>
    <property type="project" value="UniProtKB-KW"/>
</dbReference>
<dbReference type="PIRSF" id="PIRSF000774">
    <property type="entry name" value="RpoN"/>
    <property type="match status" value="1"/>
</dbReference>
<reference evidence="12" key="1">
    <citation type="submission" date="2021-01" db="EMBL/GenBank/DDBJ databases">
        <title>Genome seq and assembly of Tabrizicola sp. KVB23.</title>
        <authorList>
            <person name="Chhetri G."/>
        </authorList>
    </citation>
    <scope>NUCLEOTIDE SEQUENCE</scope>
    <source>
        <strain evidence="12">KVB23</strain>
    </source>
</reference>
<name>A0A8J7SWG2_9RHOB</name>
<proteinExistence type="inferred from homology"/>
<evidence type="ECO:0000256" key="1">
    <source>
        <dbReference type="ARBA" id="ARBA00008798"/>
    </source>
</evidence>
<sequence>MAPRPRIQISQTLRLELNTSLQVSIGLLRTDAAGLSRYLEEQAATNPHLRLTPPAPAPGDWLPRWSGVFASAGGGADTEFLPSAGPSLAAHVVAAIEAMRLPPRARRVAEALADALEPSGWLGRPLTVMADEAAVTLAEVEAVLKQLQQIEPRGLFARDLAECLALQAQEMDALDGAMQVVLANLPLLASGQTARLARLAGCDEAGVLARFRLIRGMNPKPGASFAGPGAAAPPPREPDLLARARPEGGWEISLNRSALPTLEVRRAEAGDAAQLAAARALQQAVKARNATLLRVGREIAARQEAALNDGAAALEPMTMADLAEALGLHKSTISRVVAGTCLDTPRGAWWLRRMFSSARQGSGGATSAAALRHRLLGLVAGEDPQRPLSDAALARALLADTGVDLPRRTAAQYRADAGIPPAHRRRRR</sequence>
<dbReference type="GO" id="GO:0016987">
    <property type="term" value="F:sigma factor activity"/>
    <property type="evidence" value="ECO:0007669"/>
    <property type="project" value="UniProtKB-KW"/>
</dbReference>
<keyword evidence="2 9" id="KW-0240">DNA-directed RNA polymerase</keyword>
<evidence type="ECO:0000256" key="2">
    <source>
        <dbReference type="ARBA" id="ARBA00022478"/>
    </source>
</evidence>
<dbReference type="GO" id="GO:0016779">
    <property type="term" value="F:nucleotidyltransferase activity"/>
    <property type="evidence" value="ECO:0007669"/>
    <property type="project" value="UniProtKB-KW"/>
</dbReference>
<keyword evidence="8 9" id="KW-0804">Transcription</keyword>
<evidence type="ECO:0000256" key="5">
    <source>
        <dbReference type="ARBA" id="ARBA00023015"/>
    </source>
</evidence>
<feature type="domain" description="RNA polymerase sigma factor 54 DNA-binding" evidence="10">
    <location>
        <begin position="273"/>
        <end position="427"/>
    </location>
</feature>
<accession>A0A8J7SWG2</accession>
<evidence type="ECO:0000259" key="11">
    <source>
        <dbReference type="Pfam" id="PF04963"/>
    </source>
</evidence>
<comment type="caution">
    <text evidence="12">The sequence shown here is derived from an EMBL/GenBank/DDBJ whole genome shotgun (WGS) entry which is preliminary data.</text>
</comment>
<keyword evidence="5 9" id="KW-0805">Transcription regulation</keyword>
<evidence type="ECO:0000256" key="6">
    <source>
        <dbReference type="ARBA" id="ARBA00023082"/>
    </source>
</evidence>
<comment type="similarity">
    <text evidence="1 9">Belongs to the sigma-54 factor family.</text>
</comment>
<dbReference type="RefSeq" id="WP_202661370.1">
    <property type="nucleotide sequence ID" value="NZ_JAESVP010000005.1"/>
</dbReference>
<dbReference type="GO" id="GO:0006352">
    <property type="term" value="P:DNA-templated transcription initiation"/>
    <property type="evidence" value="ECO:0007669"/>
    <property type="project" value="InterPro"/>
</dbReference>
<dbReference type="EMBL" id="JAESVP010000005">
    <property type="protein sequence ID" value="MBL4928899.1"/>
    <property type="molecule type" value="Genomic_DNA"/>
</dbReference>
<dbReference type="AlphaFoldDB" id="A0A8J7SWG2"/>
<dbReference type="Gene3D" id="1.10.10.60">
    <property type="entry name" value="Homeodomain-like"/>
    <property type="match status" value="1"/>
</dbReference>
<evidence type="ECO:0000256" key="8">
    <source>
        <dbReference type="ARBA" id="ARBA00023163"/>
    </source>
</evidence>
<evidence type="ECO:0000256" key="3">
    <source>
        <dbReference type="ARBA" id="ARBA00022679"/>
    </source>
</evidence>
<evidence type="ECO:0000313" key="13">
    <source>
        <dbReference type="Proteomes" id="UP000619033"/>
    </source>
</evidence>
<keyword evidence="3 9" id="KW-0808">Transferase</keyword>
<dbReference type="GO" id="GO:0000428">
    <property type="term" value="C:DNA-directed RNA polymerase complex"/>
    <property type="evidence" value="ECO:0007669"/>
    <property type="project" value="UniProtKB-KW"/>
</dbReference>
<keyword evidence="4 9" id="KW-0548">Nucleotidyltransferase</keyword>
<dbReference type="GO" id="GO:0001216">
    <property type="term" value="F:DNA-binding transcription activator activity"/>
    <property type="evidence" value="ECO:0007669"/>
    <property type="project" value="InterPro"/>
</dbReference>
<evidence type="ECO:0000259" key="10">
    <source>
        <dbReference type="Pfam" id="PF04552"/>
    </source>
</evidence>
<feature type="domain" description="RNA polymerase sigma factor 54 core-binding" evidence="11">
    <location>
        <begin position="83"/>
        <end position="266"/>
    </location>
</feature>